<organism evidence="1 2">
    <name type="scientific">Caerostris extrusa</name>
    <name type="common">Bark spider</name>
    <name type="synonym">Caerostris bankana</name>
    <dbReference type="NCBI Taxonomy" id="172846"/>
    <lineage>
        <taxon>Eukaryota</taxon>
        <taxon>Metazoa</taxon>
        <taxon>Ecdysozoa</taxon>
        <taxon>Arthropoda</taxon>
        <taxon>Chelicerata</taxon>
        <taxon>Arachnida</taxon>
        <taxon>Araneae</taxon>
        <taxon>Araneomorphae</taxon>
        <taxon>Entelegynae</taxon>
        <taxon>Araneoidea</taxon>
        <taxon>Araneidae</taxon>
        <taxon>Caerostris</taxon>
    </lineage>
</organism>
<comment type="caution">
    <text evidence="1">The sequence shown here is derived from an EMBL/GenBank/DDBJ whole genome shotgun (WGS) entry which is preliminary data.</text>
</comment>
<dbReference type="Proteomes" id="UP001054945">
    <property type="component" value="Unassembled WGS sequence"/>
</dbReference>
<gene>
    <name evidence="1" type="ORF">CEXT_566481</name>
</gene>
<sequence>MCRNTAFLFFFPSRGNLPRVANDPVFNYAFSANPSRTCRKQPDSSIVRGWKNPGNTLCSVPFLSKRILRAHFRIPLKGTNGRVGEGSRYRNSTPGAVNERHGFSINVFSVVAS</sequence>
<evidence type="ECO:0000313" key="1">
    <source>
        <dbReference type="EMBL" id="GIY59143.1"/>
    </source>
</evidence>
<evidence type="ECO:0008006" key="3">
    <source>
        <dbReference type="Google" id="ProtNLM"/>
    </source>
</evidence>
<dbReference type="AlphaFoldDB" id="A0AAV4UMW8"/>
<keyword evidence="2" id="KW-1185">Reference proteome</keyword>
<proteinExistence type="predicted"/>
<reference evidence="1 2" key="1">
    <citation type="submission" date="2021-06" db="EMBL/GenBank/DDBJ databases">
        <title>Caerostris extrusa draft genome.</title>
        <authorList>
            <person name="Kono N."/>
            <person name="Arakawa K."/>
        </authorList>
    </citation>
    <scope>NUCLEOTIDE SEQUENCE [LARGE SCALE GENOMIC DNA]</scope>
</reference>
<protein>
    <recommendedName>
        <fullName evidence="3">Secreted protein</fullName>
    </recommendedName>
</protein>
<dbReference type="EMBL" id="BPLR01013167">
    <property type="protein sequence ID" value="GIY59143.1"/>
    <property type="molecule type" value="Genomic_DNA"/>
</dbReference>
<evidence type="ECO:0000313" key="2">
    <source>
        <dbReference type="Proteomes" id="UP001054945"/>
    </source>
</evidence>
<name>A0AAV4UMW8_CAEEX</name>
<accession>A0AAV4UMW8</accession>